<gene>
    <name evidence="16" type="primary">FRP1_2</name>
    <name evidence="16" type="ORF">SEUCBS140593_008732</name>
</gene>
<keyword evidence="8 14" id="KW-1133">Transmembrane helix</keyword>
<comment type="catalytic activity">
    <reaction evidence="13">
        <text>2 a Fe(II)-siderophore + NADP(+) + H(+) = 2 a Fe(III)-siderophore + NADPH</text>
        <dbReference type="Rhea" id="RHEA:28795"/>
        <dbReference type="Rhea" id="RHEA-COMP:11342"/>
        <dbReference type="Rhea" id="RHEA-COMP:11344"/>
        <dbReference type="ChEBI" id="CHEBI:15378"/>
        <dbReference type="ChEBI" id="CHEBI:29033"/>
        <dbReference type="ChEBI" id="CHEBI:29034"/>
        <dbReference type="ChEBI" id="CHEBI:57783"/>
        <dbReference type="ChEBI" id="CHEBI:58349"/>
        <dbReference type="EC" id="1.16.1.9"/>
    </reaction>
</comment>
<reference evidence="16 17" key="1">
    <citation type="submission" date="2024-01" db="EMBL/GenBank/DDBJ databases">
        <authorList>
            <person name="Allen C."/>
            <person name="Tagirdzhanova G."/>
        </authorList>
    </citation>
    <scope>NUCLEOTIDE SEQUENCE [LARGE SCALE GENOMIC DNA]</scope>
</reference>
<evidence type="ECO:0000256" key="6">
    <source>
        <dbReference type="ARBA" id="ARBA00022692"/>
    </source>
</evidence>
<proteinExistence type="inferred from homology"/>
<evidence type="ECO:0000256" key="1">
    <source>
        <dbReference type="ARBA" id="ARBA00004651"/>
    </source>
</evidence>
<dbReference type="InterPro" id="IPR013130">
    <property type="entry name" value="Fe3_Rdtase_TM_dom"/>
</dbReference>
<protein>
    <recommendedName>
        <fullName evidence="3">ferric-chelate reductase (NADPH)</fullName>
        <ecNumber evidence="3">1.16.1.9</ecNumber>
    </recommendedName>
</protein>
<dbReference type="InterPro" id="IPR051410">
    <property type="entry name" value="Ferric/Cupric_Reductase"/>
</dbReference>
<feature type="transmembrane region" description="Helical" evidence="14">
    <location>
        <begin position="102"/>
        <end position="122"/>
    </location>
</feature>
<keyword evidence="7" id="KW-0249">Electron transport</keyword>
<evidence type="ECO:0000313" key="17">
    <source>
        <dbReference type="Proteomes" id="UP001642482"/>
    </source>
</evidence>
<keyword evidence="9" id="KW-0560">Oxidoreductase</keyword>
<comment type="subcellular location">
    <subcellularLocation>
        <location evidence="1">Cell membrane</location>
        <topology evidence="1">Multi-pass membrane protein</topology>
    </subcellularLocation>
</comment>
<evidence type="ECO:0000256" key="7">
    <source>
        <dbReference type="ARBA" id="ARBA00022982"/>
    </source>
</evidence>
<dbReference type="Proteomes" id="UP001642482">
    <property type="component" value="Unassembled WGS sequence"/>
</dbReference>
<dbReference type="PANTHER" id="PTHR32361">
    <property type="entry name" value="FERRIC/CUPRIC REDUCTASE TRANSMEMBRANE COMPONENT"/>
    <property type="match status" value="1"/>
</dbReference>
<name>A0ABP0CP07_9PEZI</name>
<evidence type="ECO:0000256" key="2">
    <source>
        <dbReference type="ARBA" id="ARBA00006278"/>
    </source>
</evidence>
<sequence length="671" mass="74401">MDMMMGTNMFQTTNMSLARTYWYIVAAVVGTFVVVRIVNYYDSWLRLRTRAATAREYPTKPPNAFLQVWATLTAVGRELSYPQLYVPVRYFTWLTPPPAGRVIMLLIYWAIIIGFMTAGAIIKDVNFWERIGFRNAWVTVTQLPLLYLLAGKSSVITMLTGTSHERLNWAHRWIARTMFVTASVHGWHFYTEYANAGMANIFFEVMTMGKYGVAAWGLLLWSFIVGMAPLRHLCYEVFVLQHIVTAVVLLWVVYMHVPSYATYNVWFAIAALVFDRVVRFGMLVWQNIKIRTPDRSRCKGGQRFGHEAQIRAVGDDVTIVTIKDVHFTWRAGQHLYLWIPWIGPLEHHPFTIACAHQLPGTCICNSIQLVVRKHGGFSKRLHDRAAKLQAAGGPGSGKSNRFTAFVTGPFGEPARWDIYETLVLISASTGASFTLPILESVLQAKHTICTKRIDFLLAAKKGDEIGYYVERLHELIEEAKHKGIELSVTIAVTQDAKSLPALLEHSRESSASSSASVAASTPLMPAGSVEPKTVTAIVETGKPVTESSASRSSNEITQSACCMAKPADVEKEAIFASSSSAPENGTQIRHRPGSVASNDSHVQQLTTRPDIAAFIRNAVETTGGETSVVVCGGKSLVSRARNCVAKLSDERAVHKGTDAQGIHLHVEEYGF</sequence>
<evidence type="ECO:0000313" key="16">
    <source>
        <dbReference type="EMBL" id="CAK7233829.1"/>
    </source>
</evidence>
<keyword evidence="4" id="KW-0813">Transport</keyword>
<dbReference type="Pfam" id="PF08030">
    <property type="entry name" value="NAD_binding_6"/>
    <property type="match status" value="1"/>
</dbReference>
<dbReference type="SUPFAM" id="SSF63380">
    <property type="entry name" value="Riboflavin synthase domain-like"/>
    <property type="match status" value="1"/>
</dbReference>
<dbReference type="Pfam" id="PF08022">
    <property type="entry name" value="FAD_binding_8"/>
    <property type="match status" value="1"/>
</dbReference>
<comment type="caution">
    <text evidence="16">The sequence shown here is derived from an EMBL/GenBank/DDBJ whole genome shotgun (WGS) entry which is preliminary data.</text>
</comment>
<dbReference type="SFLD" id="SFLDS00052">
    <property type="entry name" value="Ferric_Reductase_Domain"/>
    <property type="match status" value="1"/>
</dbReference>
<dbReference type="EMBL" id="CAWUHD010000126">
    <property type="protein sequence ID" value="CAK7233829.1"/>
    <property type="molecule type" value="Genomic_DNA"/>
</dbReference>
<feature type="transmembrane region" description="Helical" evidence="14">
    <location>
        <begin position="20"/>
        <end position="41"/>
    </location>
</feature>
<evidence type="ECO:0000256" key="4">
    <source>
        <dbReference type="ARBA" id="ARBA00022448"/>
    </source>
</evidence>
<comment type="similarity">
    <text evidence="2">Belongs to the ferric reductase (FRE) family.</text>
</comment>
<dbReference type="InterPro" id="IPR017938">
    <property type="entry name" value="Riboflavin_synthase-like_b-brl"/>
</dbReference>
<organism evidence="16 17">
    <name type="scientific">Sporothrix eucalyptigena</name>
    <dbReference type="NCBI Taxonomy" id="1812306"/>
    <lineage>
        <taxon>Eukaryota</taxon>
        <taxon>Fungi</taxon>
        <taxon>Dikarya</taxon>
        <taxon>Ascomycota</taxon>
        <taxon>Pezizomycotina</taxon>
        <taxon>Sordariomycetes</taxon>
        <taxon>Sordariomycetidae</taxon>
        <taxon>Ophiostomatales</taxon>
        <taxon>Ophiostomataceae</taxon>
        <taxon>Sporothrix</taxon>
    </lineage>
</organism>
<evidence type="ECO:0000256" key="8">
    <source>
        <dbReference type="ARBA" id="ARBA00022989"/>
    </source>
</evidence>
<dbReference type="EC" id="1.16.1.9" evidence="3"/>
<dbReference type="InterPro" id="IPR013121">
    <property type="entry name" value="Fe_red_NAD-bd_6"/>
</dbReference>
<dbReference type="InterPro" id="IPR013112">
    <property type="entry name" value="FAD-bd_8"/>
</dbReference>
<evidence type="ECO:0000256" key="13">
    <source>
        <dbReference type="ARBA" id="ARBA00048483"/>
    </source>
</evidence>
<dbReference type="InterPro" id="IPR039261">
    <property type="entry name" value="FNR_nucleotide-bd"/>
</dbReference>
<keyword evidence="17" id="KW-1185">Reference proteome</keyword>
<feature type="transmembrane region" description="Helical" evidence="14">
    <location>
        <begin position="142"/>
        <end position="161"/>
    </location>
</feature>
<dbReference type="Pfam" id="PF01794">
    <property type="entry name" value="Ferric_reduct"/>
    <property type="match status" value="1"/>
</dbReference>
<dbReference type="InterPro" id="IPR017927">
    <property type="entry name" value="FAD-bd_FR_type"/>
</dbReference>
<keyword evidence="11 14" id="KW-0472">Membrane</keyword>
<feature type="domain" description="FAD-binding FR-type" evidence="15">
    <location>
        <begin position="300"/>
        <end position="416"/>
    </location>
</feature>
<evidence type="ECO:0000256" key="9">
    <source>
        <dbReference type="ARBA" id="ARBA00023002"/>
    </source>
</evidence>
<keyword evidence="12" id="KW-0325">Glycoprotein</keyword>
<dbReference type="PROSITE" id="PS51384">
    <property type="entry name" value="FAD_FR"/>
    <property type="match status" value="1"/>
</dbReference>
<evidence type="ECO:0000256" key="11">
    <source>
        <dbReference type="ARBA" id="ARBA00023136"/>
    </source>
</evidence>
<keyword evidence="10" id="KW-0406">Ion transport</keyword>
<dbReference type="CDD" id="cd06186">
    <property type="entry name" value="NOX_Duox_like_FAD_NADP"/>
    <property type="match status" value="1"/>
</dbReference>
<evidence type="ECO:0000256" key="12">
    <source>
        <dbReference type="ARBA" id="ARBA00023180"/>
    </source>
</evidence>
<dbReference type="PANTHER" id="PTHR32361:SF9">
    <property type="entry name" value="FERRIC REDUCTASE TRANSMEMBRANE COMPONENT 3-RELATED"/>
    <property type="match status" value="1"/>
</dbReference>
<dbReference type="Gene3D" id="3.40.50.80">
    <property type="entry name" value="Nucleotide-binding domain of ferredoxin-NADP reductase (FNR) module"/>
    <property type="match status" value="1"/>
</dbReference>
<evidence type="ECO:0000256" key="3">
    <source>
        <dbReference type="ARBA" id="ARBA00012668"/>
    </source>
</evidence>
<accession>A0ABP0CP07</accession>
<evidence type="ECO:0000259" key="15">
    <source>
        <dbReference type="PROSITE" id="PS51384"/>
    </source>
</evidence>
<evidence type="ECO:0000256" key="14">
    <source>
        <dbReference type="SAM" id="Phobius"/>
    </source>
</evidence>
<keyword evidence="6 14" id="KW-0812">Transmembrane</keyword>
<feature type="transmembrane region" description="Helical" evidence="14">
    <location>
        <begin position="211"/>
        <end position="230"/>
    </location>
</feature>
<evidence type="ECO:0000256" key="10">
    <source>
        <dbReference type="ARBA" id="ARBA00023065"/>
    </source>
</evidence>
<dbReference type="SFLD" id="SFLDG01168">
    <property type="entry name" value="Ferric_reductase_subgroup_(FRE"/>
    <property type="match status" value="1"/>
</dbReference>
<keyword evidence="5" id="KW-1003">Cell membrane</keyword>
<evidence type="ECO:0000256" key="5">
    <source>
        <dbReference type="ARBA" id="ARBA00022475"/>
    </source>
</evidence>